<evidence type="ECO:0000256" key="2">
    <source>
        <dbReference type="ARBA" id="ARBA00023043"/>
    </source>
</evidence>
<dbReference type="SUPFAM" id="SSF48403">
    <property type="entry name" value="Ankyrin repeat"/>
    <property type="match status" value="1"/>
</dbReference>
<dbReference type="SMART" id="SM00248">
    <property type="entry name" value="ANK"/>
    <property type="match status" value="4"/>
</dbReference>
<evidence type="ECO:0000313" key="4">
    <source>
        <dbReference type="EMBL" id="MBF1415599.1"/>
    </source>
</evidence>
<keyword evidence="1" id="KW-0677">Repeat</keyword>
<accession>A0A930HZ36</accession>
<dbReference type="InterPro" id="IPR002110">
    <property type="entry name" value="Ankyrin_rpt"/>
</dbReference>
<name>A0A930HZ36_9BACT</name>
<dbReference type="EMBL" id="JABZSQ010000173">
    <property type="protein sequence ID" value="MBF1415599.1"/>
    <property type="molecule type" value="Genomic_DNA"/>
</dbReference>
<evidence type="ECO:0000256" key="1">
    <source>
        <dbReference type="ARBA" id="ARBA00022737"/>
    </source>
</evidence>
<gene>
    <name evidence="4" type="ORF">HXN33_08485</name>
</gene>
<dbReference type="Gene3D" id="1.25.40.20">
    <property type="entry name" value="Ankyrin repeat-containing domain"/>
    <property type="match status" value="1"/>
</dbReference>
<keyword evidence="2 3" id="KW-0040">ANK repeat</keyword>
<reference evidence="4" key="1">
    <citation type="submission" date="2020-04" db="EMBL/GenBank/DDBJ databases">
        <title>Deep metagenomics examines the oral microbiome during advanced dental caries in children, revealing novel taxa and co-occurrences with host molecules.</title>
        <authorList>
            <person name="Baker J.L."/>
            <person name="Morton J.T."/>
            <person name="Dinis M."/>
            <person name="Alvarez R."/>
            <person name="Tran N.C."/>
            <person name="Knight R."/>
            <person name="Edlund A."/>
        </authorList>
    </citation>
    <scope>NUCLEOTIDE SEQUENCE</scope>
    <source>
        <strain evidence="4">JCVI_25_bin.9</strain>
    </source>
</reference>
<dbReference type="PANTHER" id="PTHR24198:SF165">
    <property type="entry name" value="ANKYRIN REPEAT-CONTAINING PROTEIN-RELATED"/>
    <property type="match status" value="1"/>
</dbReference>
<dbReference type="InterPro" id="IPR036770">
    <property type="entry name" value="Ankyrin_rpt-contain_sf"/>
</dbReference>
<evidence type="ECO:0000313" key="5">
    <source>
        <dbReference type="Proteomes" id="UP000757461"/>
    </source>
</evidence>
<organism evidence="4 5">
    <name type="scientific">Prevotella histicola</name>
    <dbReference type="NCBI Taxonomy" id="470565"/>
    <lineage>
        <taxon>Bacteria</taxon>
        <taxon>Pseudomonadati</taxon>
        <taxon>Bacteroidota</taxon>
        <taxon>Bacteroidia</taxon>
        <taxon>Bacteroidales</taxon>
        <taxon>Prevotellaceae</taxon>
        <taxon>Prevotella</taxon>
    </lineage>
</organism>
<proteinExistence type="predicted"/>
<dbReference type="Pfam" id="PF12796">
    <property type="entry name" value="Ank_2"/>
    <property type="match status" value="1"/>
</dbReference>
<dbReference type="AlphaFoldDB" id="A0A930HZ36"/>
<feature type="repeat" description="ANK" evidence="3">
    <location>
        <begin position="177"/>
        <end position="205"/>
    </location>
</feature>
<dbReference type="PANTHER" id="PTHR24198">
    <property type="entry name" value="ANKYRIN REPEAT AND PROTEIN KINASE DOMAIN-CONTAINING PROTEIN"/>
    <property type="match status" value="1"/>
</dbReference>
<dbReference type="Proteomes" id="UP000757461">
    <property type="component" value="Unassembled WGS sequence"/>
</dbReference>
<dbReference type="PROSITE" id="PS50088">
    <property type="entry name" value="ANK_REPEAT"/>
    <property type="match status" value="1"/>
</dbReference>
<evidence type="ECO:0000256" key="3">
    <source>
        <dbReference type="PROSITE-ProRule" id="PRU00023"/>
    </source>
</evidence>
<protein>
    <submittedName>
        <fullName evidence="4">Ankyrin repeat domain-containing protein</fullName>
    </submittedName>
</protein>
<sequence length="230" mass="26055">MNMKRITILFVCLFGVLGSGYCQEKRLYNHYYLTMKAIKEGNLSDFENNVKHIKNIDSLCHTDTDHSYTLLGYACLYQNKRLIQRLIGMKANTECVYSDDMYCYDALYIAVDKGNCELVKLFLSLGANPNEAYNEDGLCPLAMSCNTNNFPVACLLLQYGAKANGLGNLGGDYITYPLIIAVDKNNINMVKVLLKYGARTKVRDKSGISPLFIARRHKNVEMIKLLERSR</sequence>
<comment type="caution">
    <text evidence="4">The sequence shown here is derived from an EMBL/GenBank/DDBJ whole genome shotgun (WGS) entry which is preliminary data.</text>
</comment>